<keyword evidence="1" id="KW-1133">Transmembrane helix</keyword>
<reference evidence="2" key="1">
    <citation type="submission" date="2023-03" db="EMBL/GenBank/DDBJ databases">
        <title>Massive genome expansion in bonnet fungi (Mycena s.s.) driven by repeated elements and novel gene families across ecological guilds.</title>
        <authorList>
            <consortium name="Lawrence Berkeley National Laboratory"/>
            <person name="Harder C.B."/>
            <person name="Miyauchi S."/>
            <person name="Viragh M."/>
            <person name="Kuo A."/>
            <person name="Thoen E."/>
            <person name="Andreopoulos B."/>
            <person name="Lu D."/>
            <person name="Skrede I."/>
            <person name="Drula E."/>
            <person name="Henrissat B."/>
            <person name="Morin E."/>
            <person name="Kohler A."/>
            <person name="Barry K."/>
            <person name="LaButti K."/>
            <person name="Morin E."/>
            <person name="Salamov A."/>
            <person name="Lipzen A."/>
            <person name="Mereny Z."/>
            <person name="Hegedus B."/>
            <person name="Baldrian P."/>
            <person name="Stursova M."/>
            <person name="Weitz H."/>
            <person name="Taylor A."/>
            <person name="Grigoriev I.V."/>
            <person name="Nagy L.G."/>
            <person name="Martin F."/>
            <person name="Kauserud H."/>
        </authorList>
    </citation>
    <scope>NUCLEOTIDE SEQUENCE</scope>
    <source>
        <strain evidence="2">CBHHK188m</strain>
    </source>
</reference>
<keyword evidence="1" id="KW-0812">Transmembrane</keyword>
<dbReference type="PROSITE" id="PS51257">
    <property type="entry name" value="PROKAR_LIPOPROTEIN"/>
    <property type="match status" value="1"/>
</dbReference>
<sequence>MRLVVYAVFSCTPCLISILSCATSFLPLIRHGSNAFKVTINDIRLSRLTKAFRLPLSAEFTDVWPGPAAGVCMSSATDFGGQLSVPNCPVGLLFSVHTRSGTTKELR</sequence>
<keyword evidence="1" id="KW-0472">Membrane</keyword>
<evidence type="ECO:0000313" key="2">
    <source>
        <dbReference type="EMBL" id="KAJ7781974.1"/>
    </source>
</evidence>
<name>A0AAD7NZM9_9AGAR</name>
<accession>A0AAD7NZM9</accession>
<dbReference type="AlphaFoldDB" id="A0AAD7NZM9"/>
<protein>
    <submittedName>
        <fullName evidence="2">Uncharacterized protein</fullName>
    </submittedName>
</protein>
<organism evidence="2 3">
    <name type="scientific">Mycena maculata</name>
    <dbReference type="NCBI Taxonomy" id="230809"/>
    <lineage>
        <taxon>Eukaryota</taxon>
        <taxon>Fungi</taxon>
        <taxon>Dikarya</taxon>
        <taxon>Basidiomycota</taxon>
        <taxon>Agaricomycotina</taxon>
        <taxon>Agaricomycetes</taxon>
        <taxon>Agaricomycetidae</taxon>
        <taxon>Agaricales</taxon>
        <taxon>Marasmiineae</taxon>
        <taxon>Mycenaceae</taxon>
        <taxon>Mycena</taxon>
    </lineage>
</organism>
<evidence type="ECO:0000313" key="3">
    <source>
        <dbReference type="Proteomes" id="UP001215280"/>
    </source>
</evidence>
<comment type="caution">
    <text evidence="2">The sequence shown here is derived from an EMBL/GenBank/DDBJ whole genome shotgun (WGS) entry which is preliminary data.</text>
</comment>
<dbReference type="Proteomes" id="UP001215280">
    <property type="component" value="Unassembled WGS sequence"/>
</dbReference>
<gene>
    <name evidence="2" type="ORF">DFH07DRAFT_792156</name>
</gene>
<dbReference type="EMBL" id="JARJLG010000004">
    <property type="protein sequence ID" value="KAJ7781974.1"/>
    <property type="molecule type" value="Genomic_DNA"/>
</dbReference>
<evidence type="ECO:0000256" key="1">
    <source>
        <dbReference type="SAM" id="Phobius"/>
    </source>
</evidence>
<proteinExistence type="predicted"/>
<feature type="transmembrane region" description="Helical" evidence="1">
    <location>
        <begin position="6"/>
        <end position="29"/>
    </location>
</feature>
<keyword evidence="3" id="KW-1185">Reference proteome</keyword>